<organism evidence="1 2">
    <name type="scientific">Myripristis murdjan</name>
    <name type="common">pinecone soldierfish</name>
    <dbReference type="NCBI Taxonomy" id="586833"/>
    <lineage>
        <taxon>Eukaryota</taxon>
        <taxon>Metazoa</taxon>
        <taxon>Chordata</taxon>
        <taxon>Craniata</taxon>
        <taxon>Vertebrata</taxon>
        <taxon>Euteleostomi</taxon>
        <taxon>Actinopterygii</taxon>
        <taxon>Neopterygii</taxon>
        <taxon>Teleostei</taxon>
        <taxon>Neoteleostei</taxon>
        <taxon>Acanthomorphata</taxon>
        <taxon>Holocentriformes</taxon>
        <taxon>Holocentridae</taxon>
        <taxon>Myripristis</taxon>
    </lineage>
</organism>
<reference evidence="1" key="1">
    <citation type="submission" date="2019-06" db="EMBL/GenBank/DDBJ databases">
        <authorList>
            <consortium name="Wellcome Sanger Institute Data Sharing"/>
        </authorList>
    </citation>
    <scope>NUCLEOTIDE SEQUENCE [LARGE SCALE GENOMIC DNA]</scope>
</reference>
<name>A0A667X682_9TELE</name>
<dbReference type="Proteomes" id="UP000472263">
    <property type="component" value="Chromosome 12"/>
</dbReference>
<dbReference type="AlphaFoldDB" id="A0A667X682"/>
<dbReference type="InParanoid" id="A0A667X682"/>
<evidence type="ECO:0000313" key="2">
    <source>
        <dbReference type="Proteomes" id="UP000472263"/>
    </source>
</evidence>
<protein>
    <submittedName>
        <fullName evidence="1">Uncharacterized protein</fullName>
    </submittedName>
</protein>
<reference evidence="1" key="3">
    <citation type="submission" date="2025-09" db="UniProtKB">
        <authorList>
            <consortium name="Ensembl"/>
        </authorList>
    </citation>
    <scope>IDENTIFICATION</scope>
</reference>
<accession>A0A667X682</accession>
<sequence length="81" mass="9197">MHVWQNVWSQGKETGCLKRSKQMEHVRSLLSLCAELLETCAAIAGCRCFSIADGTKKSPSFGFQLFLSGFIPWFNFSKFCR</sequence>
<evidence type="ECO:0000313" key="1">
    <source>
        <dbReference type="Ensembl" id="ENSMMDP00005009448.1"/>
    </source>
</evidence>
<dbReference type="Ensembl" id="ENSMMDT00005009751.1">
    <property type="protein sequence ID" value="ENSMMDP00005009448.1"/>
    <property type="gene ID" value="ENSMMDG00005005191.1"/>
</dbReference>
<proteinExistence type="predicted"/>
<keyword evidence="2" id="KW-1185">Reference proteome</keyword>
<reference evidence="1" key="2">
    <citation type="submission" date="2025-08" db="UniProtKB">
        <authorList>
            <consortium name="Ensembl"/>
        </authorList>
    </citation>
    <scope>IDENTIFICATION</scope>
</reference>